<dbReference type="WBParaSite" id="Hba_01317">
    <property type="protein sequence ID" value="Hba_01317"/>
    <property type="gene ID" value="Hba_01317"/>
</dbReference>
<name>A0A1I7W9H9_HETBA</name>
<dbReference type="AlphaFoldDB" id="A0A1I7W9H9"/>
<organism evidence="2 3">
    <name type="scientific">Heterorhabditis bacteriophora</name>
    <name type="common">Entomopathogenic nematode worm</name>
    <dbReference type="NCBI Taxonomy" id="37862"/>
    <lineage>
        <taxon>Eukaryota</taxon>
        <taxon>Metazoa</taxon>
        <taxon>Ecdysozoa</taxon>
        <taxon>Nematoda</taxon>
        <taxon>Chromadorea</taxon>
        <taxon>Rhabditida</taxon>
        <taxon>Rhabditina</taxon>
        <taxon>Rhabditomorpha</taxon>
        <taxon>Strongyloidea</taxon>
        <taxon>Heterorhabditidae</taxon>
        <taxon>Heterorhabditis</taxon>
    </lineage>
</organism>
<keyword evidence="2" id="KW-1185">Reference proteome</keyword>
<proteinExistence type="predicted"/>
<sequence length="110" mass="13016">MNLLCSLIIESRHLNLNTDHVLYNSHRCEPLVCFYTIHFKFVQPSSTFFQDQFSELRSFCNYELYIYIYVSSQTCLVLFIYLFIDLLYEFSVLAKYAPILCDAGYHANVI</sequence>
<keyword evidence="1" id="KW-1133">Transmembrane helix</keyword>
<evidence type="ECO:0000313" key="3">
    <source>
        <dbReference type="WBParaSite" id="Hba_01317"/>
    </source>
</evidence>
<evidence type="ECO:0000313" key="2">
    <source>
        <dbReference type="Proteomes" id="UP000095283"/>
    </source>
</evidence>
<keyword evidence="1" id="KW-0472">Membrane</keyword>
<accession>A0A1I7W9H9</accession>
<keyword evidence="1" id="KW-0812">Transmembrane</keyword>
<protein>
    <submittedName>
        <fullName evidence="3">Ovule protein</fullName>
    </submittedName>
</protein>
<evidence type="ECO:0000256" key="1">
    <source>
        <dbReference type="SAM" id="Phobius"/>
    </source>
</evidence>
<dbReference type="Proteomes" id="UP000095283">
    <property type="component" value="Unplaced"/>
</dbReference>
<reference evidence="3" key="1">
    <citation type="submission" date="2016-11" db="UniProtKB">
        <authorList>
            <consortium name="WormBaseParasite"/>
        </authorList>
    </citation>
    <scope>IDENTIFICATION</scope>
</reference>
<feature type="transmembrane region" description="Helical" evidence="1">
    <location>
        <begin position="64"/>
        <end position="84"/>
    </location>
</feature>